<reference evidence="1 2" key="1">
    <citation type="submission" date="2014-04" db="EMBL/GenBank/DDBJ databases">
        <authorList>
            <consortium name="DOE Joint Genome Institute"/>
            <person name="Kuo A."/>
            <person name="Kohler A."/>
            <person name="Jargeat P."/>
            <person name="Nagy L.G."/>
            <person name="Floudas D."/>
            <person name="Copeland A."/>
            <person name="Barry K.W."/>
            <person name="Cichocki N."/>
            <person name="Veneault-Fourrey C."/>
            <person name="LaButti K."/>
            <person name="Lindquist E.A."/>
            <person name="Lipzen A."/>
            <person name="Lundell T."/>
            <person name="Morin E."/>
            <person name="Murat C."/>
            <person name="Sun H."/>
            <person name="Tunlid A."/>
            <person name="Henrissat B."/>
            <person name="Grigoriev I.V."/>
            <person name="Hibbett D.S."/>
            <person name="Martin F."/>
            <person name="Nordberg H.P."/>
            <person name="Cantor M.N."/>
            <person name="Hua S.X."/>
        </authorList>
    </citation>
    <scope>NUCLEOTIDE SEQUENCE [LARGE SCALE GENOMIC DNA]</scope>
    <source>
        <strain evidence="1 2">Ve08.2h10</strain>
    </source>
</reference>
<reference evidence="2" key="2">
    <citation type="submission" date="2015-01" db="EMBL/GenBank/DDBJ databases">
        <title>Evolutionary Origins and Diversification of the Mycorrhizal Mutualists.</title>
        <authorList>
            <consortium name="DOE Joint Genome Institute"/>
            <consortium name="Mycorrhizal Genomics Consortium"/>
            <person name="Kohler A."/>
            <person name="Kuo A."/>
            <person name="Nagy L.G."/>
            <person name="Floudas D."/>
            <person name="Copeland A."/>
            <person name="Barry K.W."/>
            <person name="Cichocki N."/>
            <person name="Veneault-Fourrey C."/>
            <person name="LaButti K."/>
            <person name="Lindquist E.A."/>
            <person name="Lipzen A."/>
            <person name="Lundell T."/>
            <person name="Morin E."/>
            <person name="Murat C."/>
            <person name="Riley R."/>
            <person name="Ohm R."/>
            <person name="Sun H."/>
            <person name="Tunlid A."/>
            <person name="Henrissat B."/>
            <person name="Grigoriev I.V."/>
            <person name="Hibbett D.S."/>
            <person name="Martin F."/>
        </authorList>
    </citation>
    <scope>NUCLEOTIDE SEQUENCE [LARGE SCALE GENOMIC DNA]</scope>
    <source>
        <strain evidence="2">Ve08.2h10</strain>
    </source>
</reference>
<proteinExistence type="predicted"/>
<name>A0A0D0DFF3_9AGAM</name>
<organism evidence="1 2">
    <name type="scientific">Paxillus rubicundulus Ve08.2h10</name>
    <dbReference type="NCBI Taxonomy" id="930991"/>
    <lineage>
        <taxon>Eukaryota</taxon>
        <taxon>Fungi</taxon>
        <taxon>Dikarya</taxon>
        <taxon>Basidiomycota</taxon>
        <taxon>Agaricomycotina</taxon>
        <taxon>Agaricomycetes</taxon>
        <taxon>Agaricomycetidae</taxon>
        <taxon>Boletales</taxon>
        <taxon>Paxilineae</taxon>
        <taxon>Paxillaceae</taxon>
        <taxon>Paxillus</taxon>
    </lineage>
</organism>
<dbReference type="EMBL" id="KN827497">
    <property type="protein sequence ID" value="KIK76430.1"/>
    <property type="molecule type" value="Genomic_DNA"/>
</dbReference>
<dbReference type="InParanoid" id="A0A0D0DFF3"/>
<evidence type="ECO:0000313" key="1">
    <source>
        <dbReference type="EMBL" id="KIK76430.1"/>
    </source>
</evidence>
<gene>
    <name evidence="1" type="ORF">PAXRUDRAFT_170022</name>
</gene>
<sequence>MCPESCVGFTPPFTDLETCPISSCGASRWDPGCLHASNGCVKVAAKKFTTIPLVPQLQAQYHDPHSARAMHYLLLRL</sequence>
<protein>
    <submittedName>
        <fullName evidence="1">Uncharacterized protein</fullName>
    </submittedName>
</protein>
<dbReference type="HOGENOM" id="CLU_161753_0_0_1"/>
<dbReference type="Proteomes" id="UP000054538">
    <property type="component" value="Unassembled WGS sequence"/>
</dbReference>
<accession>A0A0D0DFF3</accession>
<keyword evidence="2" id="KW-1185">Reference proteome</keyword>
<evidence type="ECO:0000313" key="2">
    <source>
        <dbReference type="Proteomes" id="UP000054538"/>
    </source>
</evidence>
<dbReference type="STRING" id="930991.A0A0D0DFF3"/>
<dbReference type="OrthoDB" id="2676469at2759"/>
<dbReference type="AlphaFoldDB" id="A0A0D0DFF3"/>